<proteinExistence type="predicted"/>
<gene>
    <name evidence="1" type="ORF">LEM8419_03474</name>
</gene>
<reference evidence="1" key="1">
    <citation type="submission" date="2021-12" db="EMBL/GenBank/DDBJ databases">
        <authorList>
            <person name="Rodrigo-Torres L."/>
            <person name="Arahal R. D."/>
            <person name="Lucena T."/>
        </authorList>
    </citation>
    <scope>NUCLEOTIDE SEQUENCE</scope>
    <source>
        <strain evidence="1">CECT 8419</strain>
    </source>
</reference>
<dbReference type="EMBL" id="CAKLPZ010000006">
    <property type="protein sequence ID" value="CAH1002602.1"/>
    <property type="molecule type" value="Genomic_DNA"/>
</dbReference>
<evidence type="ECO:0000313" key="1">
    <source>
        <dbReference type="EMBL" id="CAH1002602.1"/>
    </source>
</evidence>
<comment type="caution">
    <text evidence="1">The sequence shown here is derived from an EMBL/GenBank/DDBJ whole genome shotgun (WGS) entry which is preliminary data.</text>
</comment>
<sequence length="265" mass="30352">MSTLIAPSPLAEIQTLRQQTLKQDLGVDEFTVFDALHQLRLVENYRGHMFCSDPLTGAYWERLVQGDHLVPPPMTAAMWRTSVDTWIKHHPSLRRFGVVDDQDLVYRFWKQVLDQVLVSRPTVTKLRRVEREIWPAVTSPRPEDLRGYMLAIARRLERGGEFVPSEELLIEILEEMDLIVRDVVFYADLTTDEKQVYPGPFVRCQRRSASLLNRIADTRSKSKGQKLLTTRSAAEFVVAAARQLGLTVPDASIAFYHLYPSGSRS</sequence>
<protein>
    <submittedName>
        <fullName evidence="1">Uncharacterized protein</fullName>
    </submittedName>
</protein>
<keyword evidence="2" id="KW-1185">Reference proteome</keyword>
<organism evidence="1 2">
    <name type="scientific">Neolewinella maritima</name>
    <dbReference type="NCBI Taxonomy" id="1383882"/>
    <lineage>
        <taxon>Bacteria</taxon>
        <taxon>Pseudomonadati</taxon>
        <taxon>Bacteroidota</taxon>
        <taxon>Saprospiria</taxon>
        <taxon>Saprospirales</taxon>
        <taxon>Lewinellaceae</taxon>
        <taxon>Neolewinella</taxon>
    </lineage>
</organism>
<evidence type="ECO:0000313" key="2">
    <source>
        <dbReference type="Proteomes" id="UP000837803"/>
    </source>
</evidence>
<accession>A0ABM9B5D5</accession>
<dbReference type="Proteomes" id="UP000837803">
    <property type="component" value="Unassembled WGS sequence"/>
</dbReference>
<dbReference type="RefSeq" id="WP_238752429.1">
    <property type="nucleotide sequence ID" value="NZ_CAKLPZ010000006.1"/>
</dbReference>
<name>A0ABM9B5D5_9BACT</name>